<dbReference type="Proteomes" id="UP000663889">
    <property type="component" value="Unassembled WGS sequence"/>
</dbReference>
<accession>A0A814S896</accession>
<reference evidence="1" key="1">
    <citation type="submission" date="2021-02" db="EMBL/GenBank/DDBJ databases">
        <authorList>
            <person name="Nowell W R."/>
        </authorList>
    </citation>
    <scope>NUCLEOTIDE SEQUENCE</scope>
</reference>
<proteinExistence type="predicted"/>
<organism evidence="1 3">
    <name type="scientific">Rotaria sordida</name>
    <dbReference type="NCBI Taxonomy" id="392033"/>
    <lineage>
        <taxon>Eukaryota</taxon>
        <taxon>Metazoa</taxon>
        <taxon>Spiralia</taxon>
        <taxon>Gnathifera</taxon>
        <taxon>Rotifera</taxon>
        <taxon>Eurotatoria</taxon>
        <taxon>Bdelloidea</taxon>
        <taxon>Philodinida</taxon>
        <taxon>Philodinidae</taxon>
        <taxon>Rotaria</taxon>
    </lineage>
</organism>
<dbReference type="AlphaFoldDB" id="A0A814S896"/>
<gene>
    <name evidence="1" type="ORF">RFH988_LOCUS21515</name>
    <name evidence="2" type="ORF">SEV965_LOCUS30665</name>
</gene>
<comment type="caution">
    <text evidence="1">The sequence shown here is derived from an EMBL/GenBank/DDBJ whole genome shotgun (WGS) entry which is preliminary data.</text>
</comment>
<evidence type="ECO:0000313" key="2">
    <source>
        <dbReference type="EMBL" id="CAF1385958.1"/>
    </source>
</evidence>
<dbReference type="Proteomes" id="UP000663882">
    <property type="component" value="Unassembled WGS sequence"/>
</dbReference>
<evidence type="ECO:0000313" key="3">
    <source>
        <dbReference type="Proteomes" id="UP000663882"/>
    </source>
</evidence>
<evidence type="ECO:0000313" key="1">
    <source>
        <dbReference type="EMBL" id="CAF1143552.1"/>
    </source>
</evidence>
<name>A0A814S896_9BILA</name>
<dbReference type="EMBL" id="CAJNOU010003352">
    <property type="protein sequence ID" value="CAF1385958.1"/>
    <property type="molecule type" value="Genomic_DNA"/>
</dbReference>
<dbReference type="OrthoDB" id="10051975at2759"/>
<sequence>MCRPNDLLDQTANNIRLFTNCILESYDLKREKVLFVLDVQHIFLNKIVEHVLCKSGIDCDDIQRMFNDVHNLFIHIRRPHNQ</sequence>
<protein>
    <submittedName>
        <fullName evidence="1">Uncharacterized protein</fullName>
    </submittedName>
</protein>
<dbReference type="EMBL" id="CAJNOO010001375">
    <property type="protein sequence ID" value="CAF1143552.1"/>
    <property type="molecule type" value="Genomic_DNA"/>
</dbReference>